<feature type="compositionally biased region" description="Low complexity" evidence="2">
    <location>
        <begin position="28"/>
        <end position="37"/>
    </location>
</feature>
<gene>
    <name evidence="3" type="ORF">LshimejAT787_1103190</name>
</gene>
<feature type="region of interest" description="Disordered" evidence="2">
    <location>
        <begin position="1"/>
        <end position="103"/>
    </location>
</feature>
<dbReference type="OrthoDB" id="3069577at2759"/>
<keyword evidence="1" id="KW-0175">Coiled coil</keyword>
<dbReference type="Proteomes" id="UP001063166">
    <property type="component" value="Unassembled WGS sequence"/>
</dbReference>
<feature type="region of interest" description="Disordered" evidence="2">
    <location>
        <begin position="291"/>
        <end position="422"/>
    </location>
</feature>
<dbReference type="AlphaFoldDB" id="A0A9P3PVG3"/>
<protein>
    <submittedName>
        <fullName evidence="3">Uncharacterized protein</fullName>
    </submittedName>
</protein>
<feature type="compositionally biased region" description="Pro residues" evidence="2">
    <location>
        <begin position="1"/>
        <end position="27"/>
    </location>
</feature>
<comment type="caution">
    <text evidence="3">The sequence shown here is derived from an EMBL/GenBank/DDBJ whole genome shotgun (WGS) entry which is preliminary data.</text>
</comment>
<sequence>MPTPNPTLTPNPTPPPAPAATPTPTPTPTSTSRLPSSVLTQVPPNSTHRPRSAQPPSRPTSTSTSTSRPTSRTITPGPAIPLTTTASAKPQRPKPQSLTSGAILTGAERLLALFDEEREKNDARHRAQLADLETRFQAFRAQAEAEQRRLQASVQELEGKGNGKGKGKGKAKAESSGVLEGPADPRMLEQVDEASARLLRQLALHLAEAQGGRAAAAAEDGEQTQPQVEVPDAFIPAFSQYLAAHSKALLEWVEKCRVLEEERDVLREKNKEKRRKIRELEKKFFVADRKGNQSGSVAYVMPPDSGSDSEHDGEGEGREGGPEGTGERGNRKERDEDRGCVKGKEIEDDGRGEGGSESTGDRAQRKAGDRRETSEANDQSLHQRTDTASATPKRGLESDEQNSAADGANAKRFKADASGATS</sequence>
<feature type="coiled-coil region" evidence="1">
    <location>
        <begin position="249"/>
        <end position="283"/>
    </location>
</feature>
<evidence type="ECO:0000256" key="2">
    <source>
        <dbReference type="SAM" id="MobiDB-lite"/>
    </source>
</evidence>
<proteinExistence type="predicted"/>
<evidence type="ECO:0000313" key="4">
    <source>
        <dbReference type="Proteomes" id="UP001063166"/>
    </source>
</evidence>
<feature type="compositionally biased region" description="Polar residues" evidence="2">
    <location>
        <begin position="376"/>
        <end position="390"/>
    </location>
</feature>
<accession>A0A9P3PVG3</accession>
<feature type="compositionally biased region" description="Polar residues" evidence="2">
    <location>
        <begin position="82"/>
        <end position="102"/>
    </location>
</feature>
<evidence type="ECO:0000313" key="3">
    <source>
        <dbReference type="EMBL" id="GLB42304.1"/>
    </source>
</evidence>
<reference evidence="3" key="1">
    <citation type="submission" date="2022-07" db="EMBL/GenBank/DDBJ databases">
        <title>The genome of Lyophyllum shimeji provides insight into the initial evolution of ectomycorrhizal fungal genome.</title>
        <authorList>
            <person name="Kobayashi Y."/>
            <person name="Shibata T."/>
            <person name="Hirakawa H."/>
            <person name="Shigenobu S."/>
            <person name="Nishiyama T."/>
            <person name="Yamada A."/>
            <person name="Hasebe M."/>
            <person name="Kawaguchi M."/>
        </authorList>
    </citation>
    <scope>NUCLEOTIDE SEQUENCE</scope>
    <source>
        <strain evidence="3">AT787</strain>
    </source>
</reference>
<feature type="compositionally biased region" description="Polar residues" evidence="2">
    <location>
        <begin position="38"/>
        <end position="47"/>
    </location>
</feature>
<organism evidence="3 4">
    <name type="scientific">Lyophyllum shimeji</name>
    <name type="common">Hon-shimeji</name>
    <name type="synonym">Tricholoma shimeji</name>
    <dbReference type="NCBI Taxonomy" id="47721"/>
    <lineage>
        <taxon>Eukaryota</taxon>
        <taxon>Fungi</taxon>
        <taxon>Dikarya</taxon>
        <taxon>Basidiomycota</taxon>
        <taxon>Agaricomycotina</taxon>
        <taxon>Agaricomycetes</taxon>
        <taxon>Agaricomycetidae</taxon>
        <taxon>Agaricales</taxon>
        <taxon>Tricholomatineae</taxon>
        <taxon>Lyophyllaceae</taxon>
        <taxon>Lyophyllum</taxon>
    </lineage>
</organism>
<feature type="compositionally biased region" description="Basic and acidic residues" evidence="2">
    <location>
        <begin position="308"/>
        <end position="374"/>
    </location>
</feature>
<dbReference type="EMBL" id="BRPK01000011">
    <property type="protein sequence ID" value="GLB42304.1"/>
    <property type="molecule type" value="Genomic_DNA"/>
</dbReference>
<name>A0A9P3PVG3_LYOSH</name>
<keyword evidence="4" id="KW-1185">Reference proteome</keyword>
<evidence type="ECO:0000256" key="1">
    <source>
        <dbReference type="SAM" id="Coils"/>
    </source>
</evidence>
<feature type="region of interest" description="Disordered" evidence="2">
    <location>
        <begin position="156"/>
        <end position="184"/>
    </location>
</feature>
<feature type="compositionally biased region" description="Low complexity" evidence="2">
    <location>
        <begin position="52"/>
        <end position="77"/>
    </location>
</feature>